<keyword evidence="5 6" id="KW-0472">Membrane</keyword>
<dbReference type="AlphaFoldDB" id="A0A021VVL6"/>
<dbReference type="Gene3D" id="1.20.81.30">
    <property type="entry name" value="Type II secretion system (T2SS), domain F"/>
    <property type="match status" value="1"/>
</dbReference>
<evidence type="ECO:0000313" key="9">
    <source>
        <dbReference type="Proteomes" id="UP000019753"/>
    </source>
</evidence>
<gene>
    <name evidence="8" type="ORF">N866_00175</name>
</gene>
<keyword evidence="4 6" id="KW-1133">Transmembrane helix</keyword>
<evidence type="ECO:0000313" key="8">
    <source>
        <dbReference type="EMBL" id="EYR65234.1"/>
    </source>
</evidence>
<feature type="transmembrane region" description="Helical" evidence="6">
    <location>
        <begin position="247"/>
        <end position="269"/>
    </location>
</feature>
<dbReference type="Pfam" id="PF00482">
    <property type="entry name" value="T2SSF"/>
    <property type="match status" value="1"/>
</dbReference>
<evidence type="ECO:0000256" key="1">
    <source>
        <dbReference type="ARBA" id="ARBA00004651"/>
    </source>
</evidence>
<keyword evidence="2" id="KW-1003">Cell membrane</keyword>
<organism evidence="8 9">
    <name type="scientific">Actinotalea ferrariae CF5-4</name>
    <dbReference type="NCBI Taxonomy" id="948458"/>
    <lineage>
        <taxon>Bacteria</taxon>
        <taxon>Bacillati</taxon>
        <taxon>Actinomycetota</taxon>
        <taxon>Actinomycetes</taxon>
        <taxon>Micrococcales</taxon>
        <taxon>Cellulomonadaceae</taxon>
        <taxon>Actinotalea</taxon>
    </lineage>
</organism>
<evidence type="ECO:0000256" key="3">
    <source>
        <dbReference type="ARBA" id="ARBA00022692"/>
    </source>
</evidence>
<dbReference type="PANTHER" id="PTHR35007:SF3">
    <property type="entry name" value="POSSIBLE CONSERVED ALANINE RICH MEMBRANE PROTEIN"/>
    <property type="match status" value="1"/>
</dbReference>
<sequence length="287" mass="29924">MTPLLAGLAGSLVAVGLFLAVVGFRRSAVTPPPPAAAKRRPRRLATSGWARWQWPVAGAAGLVTWAVSGWPVAGAVVTATIVGLPVLFATGTVAARRIGRVEAIEEWTRRLSDILVAGVGLEQALTASLRTCPPALRAEVTALVARLSARWPTEQALRAFADDVDDAAADLVVAALVLASRRRGPGLARVLTAVADSVAEDVAVRRKVEAERAKPRTTARAVTLITLGAVALGALNGTYLSPYAGPLGQLVLAVIATAFIGCLAWMRALTLSPPEPRFLTDRGVARS</sequence>
<reference evidence="8 9" key="1">
    <citation type="submission" date="2014-01" db="EMBL/GenBank/DDBJ databases">
        <title>Actinotalea ferrariae CF5-4.</title>
        <authorList>
            <person name="Chen F."/>
            <person name="Li Y."/>
            <person name="Wang G."/>
        </authorList>
    </citation>
    <scope>NUCLEOTIDE SEQUENCE [LARGE SCALE GENOMIC DNA]</scope>
    <source>
        <strain evidence="8 9">CF5-4</strain>
    </source>
</reference>
<dbReference type="EMBL" id="AXCW01000001">
    <property type="protein sequence ID" value="EYR65234.1"/>
    <property type="molecule type" value="Genomic_DNA"/>
</dbReference>
<dbReference type="GO" id="GO:0005886">
    <property type="term" value="C:plasma membrane"/>
    <property type="evidence" value="ECO:0007669"/>
    <property type="project" value="UniProtKB-SubCell"/>
</dbReference>
<evidence type="ECO:0000256" key="2">
    <source>
        <dbReference type="ARBA" id="ARBA00022475"/>
    </source>
</evidence>
<evidence type="ECO:0000256" key="4">
    <source>
        <dbReference type="ARBA" id="ARBA00022989"/>
    </source>
</evidence>
<evidence type="ECO:0000259" key="7">
    <source>
        <dbReference type="Pfam" id="PF00482"/>
    </source>
</evidence>
<proteinExistence type="predicted"/>
<feature type="transmembrane region" description="Helical" evidence="6">
    <location>
        <begin position="72"/>
        <end position="95"/>
    </location>
</feature>
<comment type="subcellular location">
    <subcellularLocation>
        <location evidence="1">Cell membrane</location>
        <topology evidence="1">Multi-pass membrane protein</topology>
    </subcellularLocation>
</comment>
<feature type="domain" description="Type II secretion system protein GspF" evidence="7">
    <location>
        <begin position="107"/>
        <end position="231"/>
    </location>
</feature>
<keyword evidence="9" id="KW-1185">Reference proteome</keyword>
<accession>A0A021VVL6</accession>
<comment type="caution">
    <text evidence="8">The sequence shown here is derived from an EMBL/GenBank/DDBJ whole genome shotgun (WGS) entry which is preliminary data.</text>
</comment>
<dbReference type="OrthoDB" id="5243396at2"/>
<name>A0A021VVL6_9CELL</name>
<keyword evidence="3 6" id="KW-0812">Transmembrane</keyword>
<dbReference type="InterPro" id="IPR042094">
    <property type="entry name" value="T2SS_GspF_sf"/>
</dbReference>
<dbReference type="InterPro" id="IPR018076">
    <property type="entry name" value="T2SS_GspF_dom"/>
</dbReference>
<protein>
    <submittedName>
        <fullName evidence="8">Membrane protein</fullName>
    </submittedName>
</protein>
<feature type="transmembrane region" description="Helical" evidence="6">
    <location>
        <begin position="221"/>
        <end position="241"/>
    </location>
</feature>
<dbReference type="PANTHER" id="PTHR35007">
    <property type="entry name" value="INTEGRAL MEMBRANE PROTEIN-RELATED"/>
    <property type="match status" value="1"/>
</dbReference>
<evidence type="ECO:0000256" key="6">
    <source>
        <dbReference type="SAM" id="Phobius"/>
    </source>
</evidence>
<evidence type="ECO:0000256" key="5">
    <source>
        <dbReference type="ARBA" id="ARBA00023136"/>
    </source>
</evidence>
<dbReference type="Proteomes" id="UP000019753">
    <property type="component" value="Unassembled WGS sequence"/>
</dbReference>